<dbReference type="EMBL" id="JACPNR010000004">
    <property type="protein sequence ID" value="MBI2677314.1"/>
    <property type="molecule type" value="Genomic_DNA"/>
</dbReference>
<accession>A0A932A604</accession>
<evidence type="ECO:0000313" key="3">
    <source>
        <dbReference type="Proteomes" id="UP000779809"/>
    </source>
</evidence>
<comment type="caution">
    <text evidence="2">The sequence shown here is derived from an EMBL/GenBank/DDBJ whole genome shotgun (WGS) entry which is preliminary data.</text>
</comment>
<sequence length="127" mass="13861">MRNRIVGTLAIVALAALAFAHDSKASAKPQTMNGYLVDVACSSENAEKPKAEFGAKHSKRCLQMPECEESGYALLTADNKVIKFDKESNESAKKFIASTDHDKDWKVAVTGTMNNDNTLKVEKIALQ</sequence>
<keyword evidence="1" id="KW-0732">Signal</keyword>
<evidence type="ECO:0000256" key="1">
    <source>
        <dbReference type="SAM" id="SignalP"/>
    </source>
</evidence>
<dbReference type="Proteomes" id="UP000779809">
    <property type="component" value="Unassembled WGS sequence"/>
</dbReference>
<evidence type="ECO:0000313" key="2">
    <source>
        <dbReference type="EMBL" id="MBI2677314.1"/>
    </source>
</evidence>
<protein>
    <submittedName>
        <fullName evidence="2">Uncharacterized protein</fullName>
    </submittedName>
</protein>
<dbReference type="AlphaFoldDB" id="A0A932A604"/>
<organism evidence="2 3">
    <name type="scientific">Candidatus Korobacter versatilis</name>
    <dbReference type="NCBI Taxonomy" id="658062"/>
    <lineage>
        <taxon>Bacteria</taxon>
        <taxon>Pseudomonadati</taxon>
        <taxon>Acidobacteriota</taxon>
        <taxon>Terriglobia</taxon>
        <taxon>Terriglobales</taxon>
        <taxon>Candidatus Korobacteraceae</taxon>
        <taxon>Candidatus Korobacter</taxon>
    </lineage>
</organism>
<reference evidence="2" key="1">
    <citation type="submission" date="2020-07" db="EMBL/GenBank/DDBJ databases">
        <title>Huge and variable diversity of episymbiotic CPR bacteria and DPANN archaea in groundwater ecosystems.</title>
        <authorList>
            <person name="He C.Y."/>
            <person name="Keren R."/>
            <person name="Whittaker M."/>
            <person name="Farag I.F."/>
            <person name="Doudna J."/>
            <person name="Cate J.H.D."/>
            <person name="Banfield J.F."/>
        </authorList>
    </citation>
    <scope>NUCLEOTIDE SEQUENCE</scope>
    <source>
        <strain evidence="2">NC_groundwater_580_Pr5_B-0.1um_64_19</strain>
    </source>
</reference>
<feature type="signal peptide" evidence="1">
    <location>
        <begin position="1"/>
        <end position="20"/>
    </location>
</feature>
<name>A0A932A604_9BACT</name>
<gene>
    <name evidence="2" type="ORF">HYX28_00880</name>
</gene>
<feature type="chain" id="PRO_5037943736" evidence="1">
    <location>
        <begin position="21"/>
        <end position="127"/>
    </location>
</feature>
<proteinExistence type="predicted"/>